<accession>A0A2T0VXD0</accession>
<dbReference type="Gene3D" id="6.10.250.690">
    <property type="match status" value="1"/>
</dbReference>
<dbReference type="AlphaFoldDB" id="A0A2T0VXD0"/>
<dbReference type="SUPFAM" id="SSF52172">
    <property type="entry name" value="CheY-like"/>
    <property type="match status" value="1"/>
</dbReference>
<evidence type="ECO:0000313" key="10">
    <source>
        <dbReference type="EMBL" id="PRY76631.1"/>
    </source>
</evidence>
<dbReference type="PANTHER" id="PTHR48111:SF4">
    <property type="entry name" value="DNA-BINDING DUAL TRANSCRIPTIONAL REGULATOR OMPR"/>
    <property type="match status" value="1"/>
</dbReference>
<dbReference type="Proteomes" id="UP000238007">
    <property type="component" value="Unassembled WGS sequence"/>
</dbReference>
<dbReference type="InterPro" id="IPR001789">
    <property type="entry name" value="Sig_transdc_resp-reg_receiver"/>
</dbReference>
<dbReference type="Gene3D" id="3.40.50.2300">
    <property type="match status" value="1"/>
</dbReference>
<dbReference type="SMART" id="SM00448">
    <property type="entry name" value="REC"/>
    <property type="match status" value="1"/>
</dbReference>
<dbReference type="GO" id="GO:0005829">
    <property type="term" value="C:cytosol"/>
    <property type="evidence" value="ECO:0007669"/>
    <property type="project" value="TreeGrafter"/>
</dbReference>
<keyword evidence="1 6" id="KW-0597">Phosphoprotein</keyword>
<dbReference type="Gene3D" id="1.10.10.10">
    <property type="entry name" value="Winged helix-like DNA-binding domain superfamily/Winged helix DNA-binding domain"/>
    <property type="match status" value="1"/>
</dbReference>
<feature type="domain" description="OmpR/PhoB-type" evidence="9">
    <location>
        <begin position="131"/>
        <end position="232"/>
    </location>
</feature>
<keyword evidence="5" id="KW-0804">Transcription</keyword>
<evidence type="ECO:0000256" key="4">
    <source>
        <dbReference type="ARBA" id="ARBA00023125"/>
    </source>
</evidence>
<evidence type="ECO:0000256" key="5">
    <source>
        <dbReference type="ARBA" id="ARBA00023163"/>
    </source>
</evidence>
<sequence>MSASKQIAIIEDEPEVLALLSTTLADAGYDIQTYSHAVDFEKALAESPPDLCIVDLGLPDKDGLGVVSNIAAQSDAAILVISGRTGLNDRITGLELGADDYLAKPFEPREVVARVRALIRRRAATTSPAETTIYRFSGWEVDFATFLLTDEKGATQRLSASEASLLLVFLKSAKRLITREQLQVALDDRSDSISFDRTIDVRVSRLRSKLNDKTRNPKIIKTIYGAGYIFISDVT</sequence>
<evidence type="ECO:0000256" key="7">
    <source>
        <dbReference type="PROSITE-ProRule" id="PRU01091"/>
    </source>
</evidence>
<comment type="caution">
    <text evidence="10">The sequence shown here is derived from an EMBL/GenBank/DDBJ whole genome shotgun (WGS) entry which is preliminary data.</text>
</comment>
<dbReference type="PROSITE" id="PS51755">
    <property type="entry name" value="OMPR_PHOB"/>
    <property type="match status" value="1"/>
</dbReference>
<evidence type="ECO:0000313" key="11">
    <source>
        <dbReference type="Proteomes" id="UP000238007"/>
    </source>
</evidence>
<keyword evidence="4 7" id="KW-0238">DNA-binding</keyword>
<dbReference type="GO" id="GO:0000156">
    <property type="term" value="F:phosphorelay response regulator activity"/>
    <property type="evidence" value="ECO:0007669"/>
    <property type="project" value="TreeGrafter"/>
</dbReference>
<dbReference type="PROSITE" id="PS50110">
    <property type="entry name" value="RESPONSE_REGULATORY"/>
    <property type="match status" value="1"/>
</dbReference>
<reference evidence="10 11" key="1">
    <citation type="submission" date="2018-03" db="EMBL/GenBank/DDBJ databases">
        <title>Genomic Encyclopedia of Archaeal and Bacterial Type Strains, Phase II (KMG-II): from individual species to whole genera.</title>
        <authorList>
            <person name="Goeker M."/>
        </authorList>
    </citation>
    <scope>NUCLEOTIDE SEQUENCE [LARGE SCALE GENOMIC DNA]</scope>
    <source>
        <strain evidence="10 11">DSM 101533</strain>
    </source>
</reference>
<evidence type="ECO:0000256" key="6">
    <source>
        <dbReference type="PROSITE-ProRule" id="PRU00169"/>
    </source>
</evidence>
<dbReference type="OrthoDB" id="9802426at2"/>
<dbReference type="InterPro" id="IPR039420">
    <property type="entry name" value="WalR-like"/>
</dbReference>
<dbReference type="InterPro" id="IPR011006">
    <property type="entry name" value="CheY-like_superfamily"/>
</dbReference>
<feature type="modified residue" description="4-aspartylphosphate" evidence="6">
    <location>
        <position position="55"/>
    </location>
</feature>
<dbReference type="EMBL" id="PVTP01000008">
    <property type="protein sequence ID" value="PRY76631.1"/>
    <property type="molecule type" value="Genomic_DNA"/>
</dbReference>
<dbReference type="GO" id="GO:0000976">
    <property type="term" value="F:transcription cis-regulatory region binding"/>
    <property type="evidence" value="ECO:0007669"/>
    <property type="project" value="TreeGrafter"/>
</dbReference>
<evidence type="ECO:0000256" key="1">
    <source>
        <dbReference type="ARBA" id="ARBA00022553"/>
    </source>
</evidence>
<dbReference type="SUPFAM" id="SSF46894">
    <property type="entry name" value="C-terminal effector domain of the bipartite response regulators"/>
    <property type="match status" value="1"/>
</dbReference>
<evidence type="ECO:0000259" key="8">
    <source>
        <dbReference type="PROSITE" id="PS50110"/>
    </source>
</evidence>
<feature type="domain" description="Response regulatory" evidence="8">
    <location>
        <begin position="6"/>
        <end position="119"/>
    </location>
</feature>
<dbReference type="PANTHER" id="PTHR48111">
    <property type="entry name" value="REGULATOR OF RPOS"/>
    <property type="match status" value="1"/>
</dbReference>
<organism evidence="10 11">
    <name type="scientific">Yoonia maritima</name>
    <dbReference type="NCBI Taxonomy" id="1435347"/>
    <lineage>
        <taxon>Bacteria</taxon>
        <taxon>Pseudomonadati</taxon>
        <taxon>Pseudomonadota</taxon>
        <taxon>Alphaproteobacteria</taxon>
        <taxon>Rhodobacterales</taxon>
        <taxon>Paracoccaceae</taxon>
        <taxon>Yoonia</taxon>
    </lineage>
</organism>
<dbReference type="RefSeq" id="WP_106358277.1">
    <property type="nucleotide sequence ID" value="NZ_PVTP01000008.1"/>
</dbReference>
<dbReference type="CDD" id="cd00383">
    <property type="entry name" value="trans_reg_C"/>
    <property type="match status" value="1"/>
</dbReference>
<dbReference type="InterPro" id="IPR016032">
    <property type="entry name" value="Sig_transdc_resp-reg_C-effctor"/>
</dbReference>
<gene>
    <name evidence="10" type="ORF">CLV80_10895</name>
</gene>
<protein>
    <submittedName>
        <fullName evidence="10">DNA-binding response OmpR family regulator</fullName>
    </submittedName>
</protein>
<evidence type="ECO:0000259" key="9">
    <source>
        <dbReference type="PROSITE" id="PS51755"/>
    </source>
</evidence>
<dbReference type="GO" id="GO:0006355">
    <property type="term" value="P:regulation of DNA-templated transcription"/>
    <property type="evidence" value="ECO:0007669"/>
    <property type="project" value="InterPro"/>
</dbReference>
<dbReference type="InterPro" id="IPR001867">
    <property type="entry name" value="OmpR/PhoB-type_DNA-bd"/>
</dbReference>
<dbReference type="GO" id="GO:0032993">
    <property type="term" value="C:protein-DNA complex"/>
    <property type="evidence" value="ECO:0007669"/>
    <property type="project" value="TreeGrafter"/>
</dbReference>
<keyword evidence="3" id="KW-0805">Transcription regulation</keyword>
<dbReference type="Pfam" id="PF00072">
    <property type="entry name" value="Response_reg"/>
    <property type="match status" value="1"/>
</dbReference>
<keyword evidence="11" id="KW-1185">Reference proteome</keyword>
<name>A0A2T0VXD0_9RHOB</name>
<dbReference type="SMART" id="SM00862">
    <property type="entry name" value="Trans_reg_C"/>
    <property type="match status" value="1"/>
</dbReference>
<feature type="DNA-binding region" description="OmpR/PhoB-type" evidence="7">
    <location>
        <begin position="131"/>
        <end position="232"/>
    </location>
</feature>
<keyword evidence="2" id="KW-0902">Two-component regulatory system</keyword>
<dbReference type="Pfam" id="PF00486">
    <property type="entry name" value="Trans_reg_C"/>
    <property type="match status" value="1"/>
</dbReference>
<evidence type="ECO:0000256" key="3">
    <source>
        <dbReference type="ARBA" id="ARBA00023015"/>
    </source>
</evidence>
<evidence type="ECO:0000256" key="2">
    <source>
        <dbReference type="ARBA" id="ARBA00023012"/>
    </source>
</evidence>
<dbReference type="InterPro" id="IPR036388">
    <property type="entry name" value="WH-like_DNA-bd_sf"/>
</dbReference>
<proteinExistence type="predicted"/>